<evidence type="ECO:0000313" key="2">
    <source>
        <dbReference type="EMBL" id="KAJ2860052.1"/>
    </source>
</evidence>
<dbReference type="AlphaFoldDB" id="A0A9W8IHW4"/>
<feature type="region of interest" description="Disordered" evidence="1">
    <location>
        <begin position="197"/>
        <end position="264"/>
    </location>
</feature>
<dbReference type="InterPro" id="IPR013083">
    <property type="entry name" value="Znf_RING/FYVE/PHD"/>
</dbReference>
<gene>
    <name evidence="2" type="ORF">GGH94_005745</name>
</gene>
<feature type="compositionally biased region" description="Polar residues" evidence="1">
    <location>
        <begin position="391"/>
        <end position="402"/>
    </location>
</feature>
<dbReference type="PANTHER" id="PTHR14296">
    <property type="entry name" value="REMODELING AND SPACING FACTOR 1"/>
    <property type="match status" value="1"/>
</dbReference>
<evidence type="ECO:0008006" key="4">
    <source>
        <dbReference type="Google" id="ProtNLM"/>
    </source>
</evidence>
<dbReference type="Proteomes" id="UP001140074">
    <property type="component" value="Unassembled WGS sequence"/>
</dbReference>
<dbReference type="GO" id="GO:0006355">
    <property type="term" value="P:regulation of DNA-templated transcription"/>
    <property type="evidence" value="ECO:0007669"/>
    <property type="project" value="InterPro"/>
</dbReference>
<dbReference type="GO" id="GO:0031213">
    <property type="term" value="C:RSF complex"/>
    <property type="evidence" value="ECO:0007669"/>
    <property type="project" value="InterPro"/>
</dbReference>
<dbReference type="InterPro" id="IPR028938">
    <property type="entry name" value="Rsf1-like"/>
</dbReference>
<name>A0A9W8IHW4_9FUNG</name>
<evidence type="ECO:0000313" key="3">
    <source>
        <dbReference type="Proteomes" id="UP001140074"/>
    </source>
</evidence>
<proteinExistence type="predicted"/>
<protein>
    <recommendedName>
        <fullName evidence="4">Zinc finger PHD-type domain-containing protein</fullName>
    </recommendedName>
</protein>
<organism evidence="2 3">
    <name type="scientific">Coemansia aciculifera</name>
    <dbReference type="NCBI Taxonomy" id="417176"/>
    <lineage>
        <taxon>Eukaryota</taxon>
        <taxon>Fungi</taxon>
        <taxon>Fungi incertae sedis</taxon>
        <taxon>Zoopagomycota</taxon>
        <taxon>Kickxellomycotina</taxon>
        <taxon>Kickxellomycetes</taxon>
        <taxon>Kickxellales</taxon>
        <taxon>Kickxellaceae</taxon>
        <taxon>Coemansia</taxon>
    </lineage>
</organism>
<dbReference type="Gene3D" id="3.30.40.10">
    <property type="entry name" value="Zinc/RING finger domain, C3HC4 (zinc finger)"/>
    <property type="match status" value="1"/>
</dbReference>
<comment type="caution">
    <text evidence="2">The sequence shown here is derived from an EMBL/GenBank/DDBJ whole genome shotgun (WGS) entry which is preliminary data.</text>
</comment>
<dbReference type="PANTHER" id="PTHR14296:SF3">
    <property type="entry name" value="DIKAR, ISOFORM F"/>
    <property type="match status" value="1"/>
</dbReference>
<feature type="compositionally biased region" description="Basic and acidic residues" evidence="1">
    <location>
        <begin position="423"/>
        <end position="434"/>
    </location>
</feature>
<dbReference type="EMBL" id="JANBUY010000330">
    <property type="protein sequence ID" value="KAJ2860052.1"/>
    <property type="molecule type" value="Genomic_DNA"/>
</dbReference>
<evidence type="ECO:0000256" key="1">
    <source>
        <dbReference type="SAM" id="MobiDB-lite"/>
    </source>
</evidence>
<reference evidence="2" key="1">
    <citation type="submission" date="2022-07" db="EMBL/GenBank/DDBJ databases">
        <title>Phylogenomic reconstructions and comparative analyses of Kickxellomycotina fungi.</title>
        <authorList>
            <person name="Reynolds N.K."/>
            <person name="Stajich J.E."/>
            <person name="Barry K."/>
            <person name="Grigoriev I.V."/>
            <person name="Crous P."/>
            <person name="Smith M.E."/>
        </authorList>
    </citation>
    <scope>NUCLEOTIDE SEQUENCE</scope>
    <source>
        <strain evidence="2">RSA 476</strain>
    </source>
</reference>
<feature type="region of interest" description="Disordered" evidence="1">
    <location>
        <begin position="423"/>
        <end position="464"/>
    </location>
</feature>
<dbReference type="SUPFAM" id="SSF57903">
    <property type="entry name" value="FYVE/PHD zinc finger"/>
    <property type="match status" value="1"/>
</dbReference>
<keyword evidence="3" id="KW-1185">Reference proteome</keyword>
<accession>A0A9W8IHW4</accession>
<dbReference type="InterPro" id="IPR011011">
    <property type="entry name" value="Znf_FYVE_PHD"/>
</dbReference>
<sequence length="545" mass="61850">MPFATRNGQQRPGALNDTRNFAHLSQFIYLFREALKVDGFNVEQLEYELSLTDQDDNRGQPLLRQIIKRVLRTLTGNRSIDENRLDVYIARAWQKYMEGTGEELPAAFETLGLLGLGAGDRTRIVLETCEMLMCRPDNLRAIASVASTDPLEYRVEPVGTDDMRRKYWLLCGTRLYRETPKAMADLLLAAEDEVEKVEDVEEKSQDMDVCTQPEKEEEMELSQSNSMGLRRRSTRIVAQQSKPVAVAASPPPKSKSKLPSKEVVELADPPRHRMREQDGDLWELLCTTAKEWTDIPNLFCRSKSKAERSLFKALEDASSHIVHELSVAARQRHMQEALTVRKRSSRIAMLESKHEFDMRQLAEAEALAAYSDDYGSRRQSKRLRGRMDTGGISSDDSHSLPSACTRDIRAQRREQARLAALDHEEAEQATRNVDEFEQPPTSAETLARSSPEANAPDEVSGGGVQMEDEDWMFNCSCGKIGLNYDDGRAMTACEKCAVWRHLGCALRAEAQRIGRTIEEDDWDSVYYICPECRTKQQQETSAQRE</sequence>
<feature type="compositionally biased region" description="Polar residues" evidence="1">
    <location>
        <begin position="439"/>
        <end position="452"/>
    </location>
</feature>
<feature type="region of interest" description="Disordered" evidence="1">
    <location>
        <begin position="378"/>
        <end position="402"/>
    </location>
</feature>